<dbReference type="InterPro" id="IPR050367">
    <property type="entry name" value="APC_superfamily"/>
</dbReference>
<dbReference type="PATRIC" id="fig|1441730.3.peg.2810"/>
<feature type="transmembrane region" description="Helical" evidence="5">
    <location>
        <begin position="66"/>
        <end position="87"/>
    </location>
</feature>
<reference evidence="6 7" key="2">
    <citation type="journal article" date="2016" name="Genome Announc.">
        <title>Draft Genome Sequence of a Versatile Hydrocarbon-Degrading Bacterium, Rhodococcus pyridinivorans Strain KG-16, Collected from Oil Fields in India.</title>
        <authorList>
            <person name="Aggarwal R.K."/>
            <person name="Dawar C."/>
            <person name="Phanindranath R."/>
            <person name="Mutnuri L."/>
            <person name="Dayal A.M."/>
        </authorList>
    </citation>
    <scope>NUCLEOTIDE SEQUENCE [LARGE SCALE GENOMIC DNA]</scope>
    <source>
        <strain evidence="6 7">KG-16</strain>
    </source>
</reference>
<feature type="transmembrane region" description="Helical" evidence="5">
    <location>
        <begin position="377"/>
        <end position="397"/>
    </location>
</feature>
<feature type="transmembrane region" description="Helical" evidence="5">
    <location>
        <begin position="39"/>
        <end position="60"/>
    </location>
</feature>
<comment type="caution">
    <text evidence="6">The sequence shown here is derived from an EMBL/GenBank/DDBJ whole genome shotgun (WGS) entry which is preliminary data.</text>
</comment>
<dbReference type="Proteomes" id="UP000053060">
    <property type="component" value="Unassembled WGS sequence"/>
</dbReference>
<keyword evidence="2 5" id="KW-0812">Transmembrane</keyword>
<reference evidence="7" key="1">
    <citation type="submission" date="2015-01" db="EMBL/GenBank/DDBJ databases">
        <title>Draft genome sequence of Rhodococcus pyridinivorans strain KG-16, a hydrocarbon-degrading bacterium.</title>
        <authorList>
            <person name="Aggarwal R.K."/>
            <person name="Dawar C."/>
        </authorList>
    </citation>
    <scope>NUCLEOTIDE SEQUENCE [LARGE SCALE GENOMIC DNA]</scope>
    <source>
        <strain evidence="7">KG-16</strain>
    </source>
</reference>
<evidence type="ECO:0000256" key="1">
    <source>
        <dbReference type="ARBA" id="ARBA00004141"/>
    </source>
</evidence>
<dbReference type="RefSeq" id="WP_060652323.1">
    <property type="nucleotide sequence ID" value="NZ_AZXY01000006.1"/>
</dbReference>
<feature type="transmembrane region" description="Helical" evidence="5">
    <location>
        <begin position="252"/>
        <end position="273"/>
    </location>
</feature>
<name>A0A0V9UJM5_9NOCA</name>
<evidence type="ECO:0000256" key="2">
    <source>
        <dbReference type="ARBA" id="ARBA00022692"/>
    </source>
</evidence>
<dbReference type="PIRSF" id="PIRSF006060">
    <property type="entry name" value="AA_transporter"/>
    <property type="match status" value="1"/>
</dbReference>
<gene>
    <name evidence="6" type="ORF">Z045_13525</name>
</gene>
<dbReference type="Gene3D" id="1.20.1740.10">
    <property type="entry name" value="Amino acid/polyamine transporter I"/>
    <property type="match status" value="1"/>
</dbReference>
<evidence type="ECO:0000313" key="6">
    <source>
        <dbReference type="EMBL" id="KSZ58201.1"/>
    </source>
</evidence>
<organism evidence="6 7">
    <name type="scientific">Rhodococcus pyridinivorans KG-16</name>
    <dbReference type="NCBI Taxonomy" id="1441730"/>
    <lineage>
        <taxon>Bacteria</taxon>
        <taxon>Bacillati</taxon>
        <taxon>Actinomycetota</taxon>
        <taxon>Actinomycetes</taxon>
        <taxon>Mycobacteriales</taxon>
        <taxon>Nocardiaceae</taxon>
        <taxon>Rhodococcus</taxon>
    </lineage>
</organism>
<comment type="subcellular location">
    <subcellularLocation>
        <location evidence="1">Membrane</location>
        <topology evidence="1">Multi-pass membrane protein</topology>
    </subcellularLocation>
</comment>
<feature type="transmembrane region" description="Helical" evidence="5">
    <location>
        <begin position="293"/>
        <end position="315"/>
    </location>
</feature>
<evidence type="ECO:0000256" key="5">
    <source>
        <dbReference type="SAM" id="Phobius"/>
    </source>
</evidence>
<feature type="transmembrane region" description="Helical" evidence="5">
    <location>
        <begin position="433"/>
        <end position="454"/>
    </location>
</feature>
<dbReference type="AlphaFoldDB" id="A0A0V9UJM5"/>
<proteinExistence type="predicted"/>
<feature type="transmembrane region" description="Helical" evidence="5">
    <location>
        <begin position="181"/>
        <end position="200"/>
    </location>
</feature>
<keyword evidence="4 5" id="KW-0472">Membrane</keyword>
<feature type="transmembrane region" description="Helical" evidence="5">
    <location>
        <begin position="346"/>
        <end position="365"/>
    </location>
</feature>
<feature type="transmembrane region" description="Helical" evidence="5">
    <location>
        <begin position="153"/>
        <end position="172"/>
    </location>
</feature>
<dbReference type="EMBL" id="AZXY01000006">
    <property type="protein sequence ID" value="KSZ58201.1"/>
    <property type="molecule type" value="Genomic_DNA"/>
</dbReference>
<feature type="transmembrane region" description="Helical" evidence="5">
    <location>
        <begin position="108"/>
        <end position="133"/>
    </location>
</feature>
<dbReference type="GO" id="GO:0016020">
    <property type="term" value="C:membrane"/>
    <property type="evidence" value="ECO:0007669"/>
    <property type="project" value="UniProtKB-SubCell"/>
</dbReference>
<evidence type="ECO:0000256" key="4">
    <source>
        <dbReference type="ARBA" id="ARBA00023136"/>
    </source>
</evidence>
<keyword evidence="3 5" id="KW-1133">Transmembrane helix</keyword>
<dbReference type="PANTHER" id="PTHR42770:SF16">
    <property type="entry name" value="AMINO ACID PERMEASE"/>
    <property type="match status" value="1"/>
</dbReference>
<accession>A0A0V9UJM5</accession>
<evidence type="ECO:0000256" key="3">
    <source>
        <dbReference type="ARBA" id="ARBA00022989"/>
    </source>
</evidence>
<dbReference type="PANTHER" id="PTHR42770">
    <property type="entry name" value="AMINO ACID TRANSPORTER-RELATED"/>
    <property type="match status" value="1"/>
</dbReference>
<feature type="transmembrane region" description="Helical" evidence="5">
    <location>
        <begin position="409"/>
        <end position="427"/>
    </location>
</feature>
<evidence type="ECO:0000313" key="7">
    <source>
        <dbReference type="Proteomes" id="UP000053060"/>
    </source>
</evidence>
<feature type="transmembrane region" description="Helical" evidence="5">
    <location>
        <begin position="220"/>
        <end position="240"/>
    </location>
</feature>
<protein>
    <submittedName>
        <fullName evidence="6">Amino acid transporter</fullName>
    </submittedName>
</protein>
<sequence>MTSALRAAIDRAQDAEPTGDHVRSPLHALGRRQLSQLDLIGQSLSTIAPATGMVFIALWMTVSAPGLGGVLTIAATTGVVVLVAWCITQFTRRLAAAGSLYSFVFQGLGTRAALVTGTALIVGYLGISISVLAQGARTVLDIGELAGLHLPGMGPWLVTAAVLGGVVALIAIRGVRFATRAILLVETCSLVLIVATMLVAPTGGPTTSELPVSPLSLLPFLALMTVLSMAGFESAAFFGPEARRPLVTVSRTVLITPLVVGALFVFAAVASLTGRGSLIIGAYFDGVDSGASWAVVLAVKTGMACSWFASTLGCAQAGSRLLYSMGVERVLPSALARVHGTLRTPYLAVGAFVAVSVAGAVLYILAADADSSVFDGVVEVALVAAYTLVAVASLRFLHRIGEDTTWTRVAAVFVALLGGGLLVATAVDGVTHSLLVVPAALVALLVSGPVWHAVLRRLRPQSLATIGAFDTVETTDLLPGAGTLVLDEHGRPQIVTGGTQEERM</sequence>